<dbReference type="HOGENOM" id="CLU_3087709_0_0_1"/>
<dbReference type="InParanoid" id="G4MUZ7"/>
<gene>
    <name evidence="1" type="ORF">MGG_15900</name>
</gene>
<proteinExistence type="predicted"/>
<dbReference type="AlphaFoldDB" id="G4MUZ7"/>
<dbReference type="RefSeq" id="XP_003715538.1">
    <property type="nucleotide sequence ID" value="XM_003715490.1"/>
</dbReference>
<dbReference type="Proteomes" id="UP000009058">
    <property type="component" value="Chromosome 2"/>
</dbReference>
<organism evidence="1 2">
    <name type="scientific">Pyricularia oryzae (strain 70-15 / ATCC MYA-4617 / FGSC 8958)</name>
    <name type="common">Rice blast fungus</name>
    <name type="synonym">Magnaporthe oryzae</name>
    <dbReference type="NCBI Taxonomy" id="242507"/>
    <lineage>
        <taxon>Eukaryota</taxon>
        <taxon>Fungi</taxon>
        <taxon>Dikarya</taxon>
        <taxon>Ascomycota</taxon>
        <taxon>Pezizomycotina</taxon>
        <taxon>Sordariomycetes</taxon>
        <taxon>Sordariomycetidae</taxon>
        <taxon>Magnaporthales</taxon>
        <taxon>Pyriculariaceae</taxon>
        <taxon>Pyricularia</taxon>
    </lineage>
</organism>
<evidence type="ECO:0000313" key="2">
    <source>
        <dbReference type="Proteomes" id="UP000009058"/>
    </source>
</evidence>
<dbReference type="GeneID" id="12986699"/>
<keyword evidence="2" id="KW-1185">Reference proteome</keyword>
<reference evidence="1 2" key="1">
    <citation type="journal article" date="2005" name="Nature">
        <title>The genome sequence of the rice blast fungus Magnaporthe grisea.</title>
        <authorList>
            <person name="Dean R.A."/>
            <person name="Talbot N.J."/>
            <person name="Ebbole D.J."/>
            <person name="Farman M.L."/>
            <person name="Mitchell T.K."/>
            <person name="Orbach M.J."/>
            <person name="Thon M."/>
            <person name="Kulkarni R."/>
            <person name="Xu J.R."/>
            <person name="Pan H."/>
            <person name="Read N.D."/>
            <person name="Lee Y.H."/>
            <person name="Carbone I."/>
            <person name="Brown D."/>
            <person name="Oh Y.Y."/>
            <person name="Donofrio N."/>
            <person name="Jeong J.S."/>
            <person name="Soanes D.M."/>
            <person name="Djonovic S."/>
            <person name="Kolomiets E."/>
            <person name="Rehmeyer C."/>
            <person name="Li W."/>
            <person name="Harding M."/>
            <person name="Kim S."/>
            <person name="Lebrun M.H."/>
            <person name="Bohnert H."/>
            <person name="Coughlan S."/>
            <person name="Butler J."/>
            <person name="Calvo S."/>
            <person name="Ma L.J."/>
            <person name="Nicol R."/>
            <person name="Purcell S."/>
            <person name="Nusbaum C."/>
            <person name="Galagan J.E."/>
            <person name="Birren B.W."/>
        </authorList>
    </citation>
    <scope>NUCLEOTIDE SEQUENCE [LARGE SCALE GENOMIC DNA]</scope>
    <source>
        <strain evidence="2">70-15 / ATCC MYA-4617 / FGSC 8958</strain>
    </source>
</reference>
<evidence type="ECO:0000313" key="1">
    <source>
        <dbReference type="EMBL" id="EHA55731.1"/>
    </source>
</evidence>
<sequence>MDGGRRLTPHVPGMAWEWQGMNLLVVSMQDVLIRGFAVGGTHTTIVLSGTAH</sequence>
<name>G4MUZ7_PYRO7</name>
<reference key="2">
    <citation type="submission" date="2011-05" db="EMBL/GenBank/DDBJ databases">
        <title>The Genome Sequence of Magnaporthe oryzae 70-15.</title>
        <authorList>
            <consortium name="The Broad Institute Genome Sequencing Platform"/>
            <person name="Ma L.-J."/>
            <person name="Dead R."/>
            <person name="Young S.K."/>
            <person name="Zeng Q."/>
            <person name="Gargeya S."/>
            <person name="Fitzgerald M."/>
            <person name="Haas B."/>
            <person name="Abouelleil A."/>
            <person name="Alvarado L."/>
            <person name="Arachchi H.M."/>
            <person name="Berlin A."/>
            <person name="Brown A."/>
            <person name="Chapman S.B."/>
            <person name="Chen Z."/>
            <person name="Dunbar C."/>
            <person name="Freedman E."/>
            <person name="Gearin G."/>
            <person name="Gellesch M."/>
            <person name="Goldberg J."/>
            <person name="Griggs A."/>
            <person name="Gujja S."/>
            <person name="Heiman D."/>
            <person name="Howarth C."/>
            <person name="Larson L."/>
            <person name="Lui A."/>
            <person name="MacDonald P.J.P."/>
            <person name="Mehta T."/>
            <person name="Montmayeur A."/>
            <person name="Murphy C."/>
            <person name="Neiman D."/>
            <person name="Pearson M."/>
            <person name="Priest M."/>
            <person name="Roberts A."/>
            <person name="Saif S."/>
            <person name="Shea T."/>
            <person name="Shenoy N."/>
            <person name="Sisk P."/>
            <person name="Stolte C."/>
            <person name="Sykes S."/>
            <person name="Yandava C."/>
            <person name="Wortman J."/>
            <person name="Nusbaum C."/>
            <person name="Birren B."/>
        </authorList>
    </citation>
    <scope>NUCLEOTIDE SEQUENCE</scope>
    <source>
        <strain>70-15</strain>
    </source>
</reference>
<dbReference type="EMBL" id="CM001232">
    <property type="protein sequence ID" value="EHA55731.1"/>
    <property type="molecule type" value="Genomic_DNA"/>
</dbReference>
<dbReference type="KEGG" id="mgr:MGG_15900"/>
<dbReference type="VEuPathDB" id="FungiDB:MGG_15900"/>
<protein>
    <submittedName>
        <fullName evidence="1">Uncharacterized protein</fullName>
    </submittedName>
</protein>
<accession>G4MUZ7</accession>